<comment type="caution">
    <text evidence="1">The sequence shown here is derived from an EMBL/GenBank/DDBJ whole genome shotgun (WGS) entry which is preliminary data.</text>
</comment>
<accession>A0ACB5R7K0</accession>
<name>A0ACB5R7K0_9CLOT</name>
<sequence length="100" mass="11404">MNNFFIKLLSLVLPMIISNIIYLKADKKYNVTEKLSSKLRIKKEWMAFSSIWLLLIIMIIIGALGIYVIDIPEILYFIFVGIGGGIVNGMNIPNKVNQKE</sequence>
<evidence type="ECO:0000313" key="1">
    <source>
        <dbReference type="EMBL" id="GKX65016.1"/>
    </source>
</evidence>
<evidence type="ECO:0000313" key="2">
    <source>
        <dbReference type="Proteomes" id="UP001058074"/>
    </source>
</evidence>
<reference evidence="1" key="1">
    <citation type="journal article" date="2025" name="Int. J. Syst. Evol. Microbiol.">
        <title>Inconstantimicrobium mannanitabidum sp. nov., a novel member of the family Clostridiaceae isolated from anoxic soil under the treatment of reductive soil disinfestation.</title>
        <authorList>
            <person name="Ueki A."/>
            <person name="Tonouchi A."/>
            <person name="Honma S."/>
            <person name="Kaku N."/>
            <person name="Ueki K."/>
        </authorList>
    </citation>
    <scope>NUCLEOTIDE SEQUENCE</scope>
    <source>
        <strain evidence="1">TW13</strain>
    </source>
</reference>
<dbReference type="Proteomes" id="UP001058074">
    <property type="component" value="Unassembled WGS sequence"/>
</dbReference>
<gene>
    <name evidence="1" type="ORF">rsdtw13_02740</name>
</gene>
<organism evidence="1 2">
    <name type="scientific">Inconstantimicrobium mannanitabidum</name>
    <dbReference type="NCBI Taxonomy" id="1604901"/>
    <lineage>
        <taxon>Bacteria</taxon>
        <taxon>Bacillati</taxon>
        <taxon>Bacillota</taxon>
        <taxon>Clostridia</taxon>
        <taxon>Eubacteriales</taxon>
        <taxon>Clostridiaceae</taxon>
        <taxon>Inconstantimicrobium</taxon>
    </lineage>
</organism>
<proteinExistence type="predicted"/>
<protein>
    <submittedName>
        <fullName evidence="1">Uncharacterized protein</fullName>
    </submittedName>
</protein>
<dbReference type="EMBL" id="BROD01000001">
    <property type="protein sequence ID" value="GKX65016.1"/>
    <property type="molecule type" value="Genomic_DNA"/>
</dbReference>
<keyword evidence="2" id="KW-1185">Reference proteome</keyword>